<sequence>MRSKVLFSSLIEVLIVEFIIELLRESLLRVPSKIGTAIGIVGAIVIGQAATAAGIFSPLILIIVATSLMASFAIPDYFAAHPIRILKFLMIIMTGIFGFYGFVLGLTLILTNLVSINSFGVPYMAPLAPFNLYDFVRTFFFNRSTSPKRQQILRTKDDTRTDTNN</sequence>
<organism evidence="3">
    <name type="scientific">bioreactor metagenome</name>
    <dbReference type="NCBI Taxonomy" id="1076179"/>
    <lineage>
        <taxon>unclassified sequences</taxon>
        <taxon>metagenomes</taxon>
        <taxon>ecological metagenomes</taxon>
    </lineage>
</organism>
<feature type="transmembrane region" description="Helical" evidence="2">
    <location>
        <begin position="55"/>
        <end position="74"/>
    </location>
</feature>
<dbReference type="InterPro" id="IPR050768">
    <property type="entry name" value="UPF0353/GerABKA_families"/>
</dbReference>
<accession>A0A645HJS3</accession>
<dbReference type="InterPro" id="IPR004995">
    <property type="entry name" value="Spore_Ger"/>
</dbReference>
<dbReference type="PANTHER" id="PTHR22550">
    <property type="entry name" value="SPORE GERMINATION PROTEIN"/>
    <property type="match status" value="1"/>
</dbReference>
<proteinExistence type="predicted"/>
<evidence type="ECO:0000256" key="1">
    <source>
        <dbReference type="ARBA" id="ARBA00023136"/>
    </source>
</evidence>
<reference evidence="3" key="1">
    <citation type="submission" date="2019-08" db="EMBL/GenBank/DDBJ databases">
        <authorList>
            <person name="Kucharzyk K."/>
            <person name="Murdoch R.W."/>
            <person name="Higgins S."/>
            <person name="Loffler F."/>
        </authorList>
    </citation>
    <scope>NUCLEOTIDE SEQUENCE</scope>
</reference>
<dbReference type="EMBL" id="VSSQ01094919">
    <property type="protein sequence ID" value="MPN39227.1"/>
    <property type="molecule type" value="Genomic_DNA"/>
</dbReference>
<name>A0A645HJS3_9ZZZZ</name>
<keyword evidence="2" id="KW-0812">Transmembrane</keyword>
<dbReference type="AlphaFoldDB" id="A0A645HJS3"/>
<feature type="transmembrane region" description="Helical" evidence="2">
    <location>
        <begin position="86"/>
        <end position="111"/>
    </location>
</feature>
<keyword evidence="1 2" id="KW-0472">Membrane</keyword>
<feature type="transmembrane region" description="Helical" evidence="2">
    <location>
        <begin position="30"/>
        <end position="49"/>
    </location>
</feature>
<keyword evidence="2" id="KW-1133">Transmembrane helix</keyword>
<protein>
    <submittedName>
        <fullName evidence="3">Spore germination protein A1</fullName>
    </submittedName>
</protein>
<dbReference type="Pfam" id="PF03323">
    <property type="entry name" value="GerA"/>
    <property type="match status" value="1"/>
</dbReference>
<evidence type="ECO:0000313" key="3">
    <source>
        <dbReference type="EMBL" id="MPN39227.1"/>
    </source>
</evidence>
<dbReference type="GO" id="GO:0009847">
    <property type="term" value="P:spore germination"/>
    <property type="evidence" value="ECO:0007669"/>
    <property type="project" value="InterPro"/>
</dbReference>
<comment type="caution">
    <text evidence="3">The sequence shown here is derived from an EMBL/GenBank/DDBJ whole genome shotgun (WGS) entry which is preliminary data.</text>
</comment>
<evidence type="ECO:0000256" key="2">
    <source>
        <dbReference type="SAM" id="Phobius"/>
    </source>
</evidence>
<feature type="transmembrane region" description="Helical" evidence="2">
    <location>
        <begin position="6"/>
        <end position="23"/>
    </location>
</feature>
<dbReference type="PANTHER" id="PTHR22550:SF5">
    <property type="entry name" value="LEUCINE ZIPPER PROTEIN 4"/>
    <property type="match status" value="1"/>
</dbReference>
<gene>
    <name evidence="3" type="primary">gerAA_3</name>
    <name evidence="3" type="ORF">SDC9_186755</name>
</gene>
<dbReference type="GO" id="GO:0016020">
    <property type="term" value="C:membrane"/>
    <property type="evidence" value="ECO:0007669"/>
    <property type="project" value="InterPro"/>
</dbReference>